<dbReference type="SUPFAM" id="SSF82708">
    <property type="entry name" value="R3H domain"/>
    <property type="match status" value="1"/>
</dbReference>
<dbReference type="Pfam" id="PF01424">
    <property type="entry name" value="R3H"/>
    <property type="match status" value="1"/>
</dbReference>
<comment type="caution">
    <text evidence="2">The sequence shown here is derived from an EMBL/GenBank/DDBJ whole genome shotgun (WGS) entry which is preliminary data.</text>
</comment>
<dbReference type="AlphaFoldDB" id="A0A1G2H6J3"/>
<protein>
    <recommendedName>
        <fullName evidence="1">R3H domain-containing protein</fullName>
    </recommendedName>
</protein>
<dbReference type="PANTHER" id="PTHR35800:SF1">
    <property type="entry name" value="RNA-BINDING PROTEIN KHPB"/>
    <property type="match status" value="1"/>
</dbReference>
<dbReference type="InterPro" id="IPR034079">
    <property type="entry name" value="R3H_KhpB"/>
</dbReference>
<dbReference type="CDD" id="cd02644">
    <property type="entry name" value="R3H_jag"/>
    <property type="match status" value="1"/>
</dbReference>
<dbReference type="InterPro" id="IPR001374">
    <property type="entry name" value="R3H_dom"/>
</dbReference>
<gene>
    <name evidence="2" type="ORF">A2827_02620</name>
</gene>
<dbReference type="GO" id="GO:0003723">
    <property type="term" value="F:RNA binding"/>
    <property type="evidence" value="ECO:0007669"/>
    <property type="project" value="InterPro"/>
</dbReference>
<dbReference type="SMART" id="SM00393">
    <property type="entry name" value="R3H"/>
    <property type="match status" value="1"/>
</dbReference>
<dbReference type="InterPro" id="IPR036867">
    <property type="entry name" value="R3H_dom_sf"/>
</dbReference>
<evidence type="ECO:0000313" key="3">
    <source>
        <dbReference type="Proteomes" id="UP000177932"/>
    </source>
</evidence>
<dbReference type="Gene3D" id="3.30.1370.50">
    <property type="entry name" value="R3H-like domain"/>
    <property type="match status" value="1"/>
</dbReference>
<accession>A0A1G2H6J3</accession>
<dbReference type="EMBL" id="MHOD01000014">
    <property type="protein sequence ID" value="OGZ58095.1"/>
    <property type="molecule type" value="Genomic_DNA"/>
</dbReference>
<dbReference type="PANTHER" id="PTHR35800">
    <property type="entry name" value="PROTEIN JAG"/>
    <property type="match status" value="1"/>
</dbReference>
<dbReference type="PROSITE" id="PS51061">
    <property type="entry name" value="R3H"/>
    <property type="match status" value="1"/>
</dbReference>
<name>A0A1G2H6J3_9BACT</name>
<reference evidence="2 3" key="1">
    <citation type="journal article" date="2016" name="Nat. Commun.">
        <title>Thousands of microbial genomes shed light on interconnected biogeochemical processes in an aquifer system.</title>
        <authorList>
            <person name="Anantharaman K."/>
            <person name="Brown C.T."/>
            <person name="Hug L.A."/>
            <person name="Sharon I."/>
            <person name="Castelle C.J."/>
            <person name="Probst A.J."/>
            <person name="Thomas B.C."/>
            <person name="Singh A."/>
            <person name="Wilkins M.J."/>
            <person name="Karaoz U."/>
            <person name="Brodie E.L."/>
            <person name="Williams K.H."/>
            <person name="Hubbard S.S."/>
            <person name="Banfield J.F."/>
        </authorList>
    </citation>
    <scope>NUCLEOTIDE SEQUENCE [LARGE SCALE GENOMIC DNA]</scope>
</reference>
<organism evidence="2 3">
    <name type="scientific">Candidatus Spechtbacteria bacterium RIFCSPHIGHO2_01_FULL_43_30</name>
    <dbReference type="NCBI Taxonomy" id="1802158"/>
    <lineage>
        <taxon>Bacteria</taxon>
        <taxon>Candidatus Spechtiibacteriota</taxon>
    </lineage>
</organism>
<feature type="domain" description="R3H" evidence="1">
    <location>
        <begin position="80"/>
        <end position="146"/>
    </location>
</feature>
<proteinExistence type="predicted"/>
<dbReference type="STRING" id="1802158.A2827_02620"/>
<dbReference type="InterPro" id="IPR039247">
    <property type="entry name" value="KhpB"/>
</dbReference>
<sequence>MILTEITKNILNYFGCEGAEITEQEIDGRIIVDIKATNGRDLVGEKGATLLVLQHIIRRIASKQISPSIVVDIDVNGYKKMRESILRDFALDVGNKVRINKKSVELEPMPSTDRRIIHLTLASFSDITTESAGEGFSRYVIVRPYP</sequence>
<dbReference type="InterPro" id="IPR015946">
    <property type="entry name" value="KH_dom-like_a/b"/>
</dbReference>
<evidence type="ECO:0000313" key="2">
    <source>
        <dbReference type="EMBL" id="OGZ58095.1"/>
    </source>
</evidence>
<dbReference type="Gene3D" id="3.30.300.20">
    <property type="match status" value="1"/>
</dbReference>
<evidence type="ECO:0000259" key="1">
    <source>
        <dbReference type="PROSITE" id="PS51061"/>
    </source>
</evidence>
<dbReference type="Proteomes" id="UP000177932">
    <property type="component" value="Unassembled WGS sequence"/>
</dbReference>